<dbReference type="GO" id="GO:0004715">
    <property type="term" value="F:non-membrane spanning protein tyrosine kinase activity"/>
    <property type="evidence" value="ECO:0007669"/>
    <property type="project" value="UniProtKB-EC"/>
</dbReference>
<comment type="catalytic activity">
    <reaction evidence="8">
        <text>L-tyrosyl-[protein] + ATP = O-phospho-L-tyrosyl-[protein] + ADP + H(+)</text>
        <dbReference type="Rhea" id="RHEA:10596"/>
        <dbReference type="Rhea" id="RHEA-COMP:10136"/>
        <dbReference type="Rhea" id="RHEA-COMP:20101"/>
        <dbReference type="ChEBI" id="CHEBI:15378"/>
        <dbReference type="ChEBI" id="CHEBI:30616"/>
        <dbReference type="ChEBI" id="CHEBI:46858"/>
        <dbReference type="ChEBI" id="CHEBI:61978"/>
        <dbReference type="ChEBI" id="CHEBI:456216"/>
        <dbReference type="EC" id="2.7.10.2"/>
    </reaction>
</comment>
<evidence type="ECO:0000256" key="4">
    <source>
        <dbReference type="ARBA" id="ARBA00022741"/>
    </source>
</evidence>
<keyword evidence="5" id="KW-0418">Kinase</keyword>
<keyword evidence="7" id="KW-0829">Tyrosine-protein kinase</keyword>
<dbReference type="PANTHER" id="PTHR32309">
    <property type="entry name" value="TYROSINE-PROTEIN KINASE"/>
    <property type="match status" value="1"/>
</dbReference>
<dbReference type="EMBL" id="MRTP01000003">
    <property type="protein sequence ID" value="OMF54477.1"/>
    <property type="molecule type" value="Genomic_DNA"/>
</dbReference>
<dbReference type="EC" id="2.7.10.2" evidence="2"/>
<evidence type="ECO:0000313" key="11">
    <source>
        <dbReference type="Proteomes" id="UP000187172"/>
    </source>
</evidence>
<dbReference type="Gene3D" id="3.40.50.300">
    <property type="entry name" value="P-loop containing nucleotide triphosphate hydrolases"/>
    <property type="match status" value="1"/>
</dbReference>
<evidence type="ECO:0000256" key="8">
    <source>
        <dbReference type="ARBA" id="ARBA00051245"/>
    </source>
</evidence>
<dbReference type="NCBIfam" id="TIGR01007">
    <property type="entry name" value="eps_fam"/>
    <property type="match status" value="1"/>
</dbReference>
<dbReference type="AlphaFoldDB" id="A0A1R1ERQ8"/>
<feature type="domain" description="AAA" evidence="9">
    <location>
        <begin position="41"/>
        <end position="182"/>
    </location>
</feature>
<dbReference type="FunFam" id="3.40.50.300:FF:000527">
    <property type="entry name" value="Tyrosine-protein kinase etk"/>
    <property type="match status" value="1"/>
</dbReference>
<comment type="similarity">
    <text evidence="1">Belongs to the CpsD/CapB family.</text>
</comment>
<evidence type="ECO:0000256" key="7">
    <source>
        <dbReference type="ARBA" id="ARBA00023137"/>
    </source>
</evidence>
<keyword evidence="6" id="KW-0067">ATP-binding</keyword>
<evidence type="ECO:0000256" key="2">
    <source>
        <dbReference type="ARBA" id="ARBA00011903"/>
    </source>
</evidence>
<reference evidence="10 11" key="1">
    <citation type="submission" date="2016-11" db="EMBL/GenBank/DDBJ databases">
        <title>Paenibacillus species isolates.</title>
        <authorList>
            <person name="Beno S.M."/>
        </authorList>
    </citation>
    <scope>NUCLEOTIDE SEQUENCE [LARGE SCALE GENOMIC DNA]</scope>
    <source>
        <strain evidence="10 11">FSL R5-0378</strain>
    </source>
</reference>
<proteinExistence type="inferred from homology"/>
<evidence type="ECO:0000313" key="10">
    <source>
        <dbReference type="EMBL" id="OMF54477.1"/>
    </source>
</evidence>
<dbReference type="GO" id="GO:0005524">
    <property type="term" value="F:ATP binding"/>
    <property type="evidence" value="ECO:0007669"/>
    <property type="project" value="UniProtKB-KW"/>
</dbReference>
<dbReference type="InterPro" id="IPR005702">
    <property type="entry name" value="Wzc-like_C"/>
</dbReference>
<dbReference type="STRING" id="297318.BK138_14995"/>
<sequence length="229" mass="24851">MRRSINKEALVVSGNPTSRVSEAYRLLRTKIHFSPKDAAHQVIMVTSTRSSEGKTTTVSNLAVTYAMEGRKVLLIDADMRKPALHDIYSLSNRHGLSTVLAGDVLVQQAVQETGINHLSLLTAGPVPANPAELMDSAAMRDMLVELRQEYDVILIDTPPVLAVSDGVITSALCDGVIMVVAAGKVKRSHLRAAKEQLDHVKANMLGLVLNRSSRDQQAFAADHYGMQAQ</sequence>
<dbReference type="GO" id="GO:0042802">
    <property type="term" value="F:identical protein binding"/>
    <property type="evidence" value="ECO:0007669"/>
    <property type="project" value="UniProtKB-ARBA"/>
</dbReference>
<accession>A0A1R1ERQ8</accession>
<dbReference type="SUPFAM" id="SSF52540">
    <property type="entry name" value="P-loop containing nucleoside triphosphate hydrolases"/>
    <property type="match status" value="1"/>
</dbReference>
<comment type="caution">
    <text evidence="10">The sequence shown here is derived from an EMBL/GenBank/DDBJ whole genome shotgun (WGS) entry which is preliminary data.</text>
</comment>
<protein>
    <recommendedName>
        <fullName evidence="2">non-specific protein-tyrosine kinase</fullName>
        <ecNumber evidence="2">2.7.10.2</ecNumber>
    </recommendedName>
</protein>
<gene>
    <name evidence="10" type="ORF">BK138_14995</name>
</gene>
<evidence type="ECO:0000256" key="6">
    <source>
        <dbReference type="ARBA" id="ARBA00022840"/>
    </source>
</evidence>
<keyword evidence="3" id="KW-0808">Transferase</keyword>
<dbReference type="Proteomes" id="UP000187172">
    <property type="component" value="Unassembled WGS sequence"/>
</dbReference>
<evidence type="ECO:0000259" key="9">
    <source>
        <dbReference type="Pfam" id="PF13614"/>
    </source>
</evidence>
<dbReference type="RefSeq" id="WP_076170380.1">
    <property type="nucleotide sequence ID" value="NZ_MRTP01000003.1"/>
</dbReference>
<dbReference type="CDD" id="cd05387">
    <property type="entry name" value="BY-kinase"/>
    <property type="match status" value="1"/>
</dbReference>
<dbReference type="Pfam" id="PF13614">
    <property type="entry name" value="AAA_31"/>
    <property type="match status" value="1"/>
</dbReference>
<dbReference type="InterPro" id="IPR025669">
    <property type="entry name" value="AAA_dom"/>
</dbReference>
<dbReference type="GO" id="GO:0005886">
    <property type="term" value="C:plasma membrane"/>
    <property type="evidence" value="ECO:0007669"/>
    <property type="project" value="TreeGrafter"/>
</dbReference>
<dbReference type="PANTHER" id="PTHR32309:SF13">
    <property type="entry name" value="FERRIC ENTEROBACTIN TRANSPORT PROTEIN FEPE"/>
    <property type="match status" value="1"/>
</dbReference>
<dbReference type="InterPro" id="IPR027417">
    <property type="entry name" value="P-loop_NTPase"/>
</dbReference>
<keyword evidence="11" id="KW-1185">Reference proteome</keyword>
<keyword evidence="4" id="KW-0547">Nucleotide-binding</keyword>
<evidence type="ECO:0000256" key="3">
    <source>
        <dbReference type="ARBA" id="ARBA00022679"/>
    </source>
</evidence>
<organism evidence="10 11">
    <name type="scientific">Paenibacillus rhizosphaerae</name>
    <dbReference type="NCBI Taxonomy" id="297318"/>
    <lineage>
        <taxon>Bacteria</taxon>
        <taxon>Bacillati</taxon>
        <taxon>Bacillota</taxon>
        <taxon>Bacilli</taxon>
        <taxon>Bacillales</taxon>
        <taxon>Paenibacillaceae</taxon>
        <taxon>Paenibacillus</taxon>
    </lineage>
</organism>
<name>A0A1R1ERQ8_9BACL</name>
<evidence type="ECO:0000256" key="5">
    <source>
        <dbReference type="ARBA" id="ARBA00022777"/>
    </source>
</evidence>
<evidence type="ECO:0000256" key="1">
    <source>
        <dbReference type="ARBA" id="ARBA00007316"/>
    </source>
</evidence>
<dbReference type="InterPro" id="IPR050445">
    <property type="entry name" value="Bact_polysacc_biosynth/exp"/>
</dbReference>